<name>A0A0R2FEE5_9LACO</name>
<dbReference type="PANTHER" id="PTHR15020:SF50">
    <property type="entry name" value="UPF0659 PROTEIN YMR090W"/>
    <property type="match status" value="1"/>
</dbReference>
<proteinExistence type="predicted"/>
<dbReference type="PATRIC" id="fig|1423804.4.peg.3312"/>
<dbReference type="STRING" id="1423804.FD14_GL003078"/>
<sequence length="201" mass="21942">MTNILIIGATGSFGSALRASLQDKTDFNVTLFSRSAGKLLPKTSRETVMAGDATDIDTLRPLVQNSDYIFSAVSGQQIIQVTQNLGALTKQTNKHVILVSSLGIYNEIPQSMGAEWNLDENSILKPYRKAADLVESGVNHYTIIRPGWIKQGQPAPEYEVTEKGKSFGGREVSPANLAHLVDDILQDPHDYDGRNLGINDN</sequence>
<evidence type="ECO:0000259" key="1">
    <source>
        <dbReference type="Pfam" id="PF13460"/>
    </source>
</evidence>
<keyword evidence="3" id="KW-1185">Reference proteome</keyword>
<dbReference type="OrthoDB" id="9803892at2"/>
<dbReference type="PANTHER" id="PTHR15020">
    <property type="entry name" value="FLAVIN REDUCTASE-RELATED"/>
    <property type="match status" value="1"/>
</dbReference>
<evidence type="ECO:0000313" key="3">
    <source>
        <dbReference type="Proteomes" id="UP000051442"/>
    </source>
</evidence>
<feature type="domain" description="NAD(P)-binding" evidence="1">
    <location>
        <begin position="8"/>
        <end position="188"/>
    </location>
</feature>
<organism evidence="2 3">
    <name type="scientific">Secundilactobacillus similis DSM 23365 = JCM 2765</name>
    <dbReference type="NCBI Taxonomy" id="1423804"/>
    <lineage>
        <taxon>Bacteria</taxon>
        <taxon>Bacillati</taxon>
        <taxon>Bacillota</taxon>
        <taxon>Bacilli</taxon>
        <taxon>Lactobacillales</taxon>
        <taxon>Lactobacillaceae</taxon>
        <taxon>Secundilactobacillus</taxon>
    </lineage>
</organism>
<accession>A0A0R2FEE5</accession>
<dbReference type="Pfam" id="PF13460">
    <property type="entry name" value="NAD_binding_10"/>
    <property type="match status" value="1"/>
</dbReference>
<protein>
    <submittedName>
        <fullName evidence="2">Oxidoreductase</fullName>
    </submittedName>
</protein>
<dbReference type="Proteomes" id="UP000051442">
    <property type="component" value="Unassembled WGS sequence"/>
</dbReference>
<comment type="caution">
    <text evidence="2">The sequence shown here is derived from an EMBL/GenBank/DDBJ whole genome shotgun (WGS) entry which is preliminary data.</text>
</comment>
<dbReference type="Gene3D" id="3.40.50.720">
    <property type="entry name" value="NAD(P)-binding Rossmann-like Domain"/>
    <property type="match status" value="1"/>
</dbReference>
<dbReference type="InterPro" id="IPR016040">
    <property type="entry name" value="NAD(P)-bd_dom"/>
</dbReference>
<dbReference type="EMBL" id="AYZM01000003">
    <property type="protein sequence ID" value="KRN26937.1"/>
    <property type="molecule type" value="Genomic_DNA"/>
</dbReference>
<reference evidence="2 3" key="1">
    <citation type="journal article" date="2015" name="Genome Announc.">
        <title>Expanding the biotechnology potential of lactobacilli through comparative genomics of 213 strains and associated genera.</title>
        <authorList>
            <person name="Sun Z."/>
            <person name="Harris H.M."/>
            <person name="McCann A."/>
            <person name="Guo C."/>
            <person name="Argimon S."/>
            <person name="Zhang W."/>
            <person name="Yang X."/>
            <person name="Jeffery I.B."/>
            <person name="Cooney J.C."/>
            <person name="Kagawa T.F."/>
            <person name="Liu W."/>
            <person name="Song Y."/>
            <person name="Salvetti E."/>
            <person name="Wrobel A."/>
            <person name="Rasinkangas P."/>
            <person name="Parkhill J."/>
            <person name="Rea M.C."/>
            <person name="O'Sullivan O."/>
            <person name="Ritari J."/>
            <person name="Douillard F.P."/>
            <person name="Paul Ross R."/>
            <person name="Yang R."/>
            <person name="Briner A.E."/>
            <person name="Felis G.E."/>
            <person name="de Vos W.M."/>
            <person name="Barrangou R."/>
            <person name="Klaenhammer T.R."/>
            <person name="Caufield P.W."/>
            <person name="Cui Y."/>
            <person name="Zhang H."/>
            <person name="O'Toole P.W."/>
        </authorList>
    </citation>
    <scope>NUCLEOTIDE SEQUENCE [LARGE SCALE GENOMIC DNA]</scope>
    <source>
        <strain evidence="2 3">DSM 23365</strain>
    </source>
</reference>
<gene>
    <name evidence="2" type="ORF">FD14_GL003078</name>
</gene>
<evidence type="ECO:0000313" key="2">
    <source>
        <dbReference type="EMBL" id="KRN26937.1"/>
    </source>
</evidence>
<dbReference type="AlphaFoldDB" id="A0A0R2FEE5"/>
<dbReference type="SUPFAM" id="SSF51735">
    <property type="entry name" value="NAD(P)-binding Rossmann-fold domains"/>
    <property type="match status" value="1"/>
</dbReference>
<dbReference type="InterPro" id="IPR036291">
    <property type="entry name" value="NAD(P)-bd_dom_sf"/>
</dbReference>
<dbReference type="RefSeq" id="WP_054735182.1">
    <property type="nucleotide sequence ID" value="NZ_AYZM01000003.1"/>
</dbReference>